<dbReference type="PANTHER" id="PTHR21523">
    <property type="match status" value="1"/>
</dbReference>
<name>A0A0C2DR78_9BILA</name>
<proteinExistence type="predicted"/>
<dbReference type="OrthoDB" id="5917548at2759"/>
<dbReference type="Proteomes" id="UP000054047">
    <property type="component" value="Unassembled WGS sequence"/>
</dbReference>
<protein>
    <submittedName>
        <fullName evidence="1">Uncharacterized protein</fullName>
    </submittedName>
</protein>
<accession>A0A0C2DR78</accession>
<evidence type="ECO:0000313" key="2">
    <source>
        <dbReference type="Proteomes" id="UP000054047"/>
    </source>
</evidence>
<dbReference type="Pfam" id="PF04870">
    <property type="entry name" value="Moulting_cycle"/>
    <property type="match status" value="1"/>
</dbReference>
<dbReference type="InterPro" id="IPR006954">
    <property type="entry name" value="Mlt-10-like"/>
</dbReference>
<dbReference type="PANTHER" id="PTHR21523:SF37">
    <property type="entry name" value="MLT-TEN (MLT-10) RELATED"/>
    <property type="match status" value="1"/>
</dbReference>
<dbReference type="AlphaFoldDB" id="A0A0C2DR78"/>
<dbReference type="EMBL" id="KN727642">
    <property type="protein sequence ID" value="KIH65237.1"/>
    <property type="molecule type" value="Genomic_DNA"/>
</dbReference>
<keyword evidence="2" id="KW-1185">Reference proteome</keyword>
<sequence length="168" mass="19397">MMMTGRNVSNFDRKNVKLISPRLLSLVPEGVDEDTINLLSPSLLSLHNEGQGLEDDLSLSRALKLFDEQGHQEWLNFVIEASGVSEALRKMKDVNAAEERRQMDEQYRGKDGQPLYFTKENVTEMYGPGERKKIEVFEELQRSLSPEQPEKREERILQCFEQCYADSL</sequence>
<gene>
    <name evidence="1" type="ORF">ANCDUO_04443</name>
</gene>
<organism evidence="1 2">
    <name type="scientific">Ancylostoma duodenale</name>
    <dbReference type="NCBI Taxonomy" id="51022"/>
    <lineage>
        <taxon>Eukaryota</taxon>
        <taxon>Metazoa</taxon>
        <taxon>Ecdysozoa</taxon>
        <taxon>Nematoda</taxon>
        <taxon>Chromadorea</taxon>
        <taxon>Rhabditida</taxon>
        <taxon>Rhabditina</taxon>
        <taxon>Rhabditomorpha</taxon>
        <taxon>Strongyloidea</taxon>
        <taxon>Ancylostomatidae</taxon>
        <taxon>Ancylostomatinae</taxon>
        <taxon>Ancylostoma</taxon>
    </lineage>
</organism>
<reference evidence="1 2" key="1">
    <citation type="submission" date="2013-12" db="EMBL/GenBank/DDBJ databases">
        <title>Draft genome of the parsitic nematode Ancylostoma duodenale.</title>
        <authorList>
            <person name="Mitreva M."/>
        </authorList>
    </citation>
    <scope>NUCLEOTIDE SEQUENCE [LARGE SCALE GENOMIC DNA]</scope>
    <source>
        <strain evidence="1 2">Zhejiang</strain>
    </source>
</reference>
<evidence type="ECO:0000313" key="1">
    <source>
        <dbReference type="EMBL" id="KIH65237.1"/>
    </source>
</evidence>